<dbReference type="OrthoDB" id="414934at2"/>
<dbReference type="STRING" id="54.SAMN02745121_01929"/>
<evidence type="ECO:0000313" key="9">
    <source>
        <dbReference type="EMBL" id="SFD86018.1"/>
    </source>
</evidence>
<feature type="domain" description="Glycoside hydrolase family 65 N-terminal" evidence="8">
    <location>
        <begin position="18"/>
        <end position="269"/>
    </location>
</feature>
<dbReference type="InterPro" id="IPR017045">
    <property type="entry name" value="Malt_Pase/Glycosyl_Hdrlase"/>
</dbReference>
<dbReference type="GO" id="GO:0016757">
    <property type="term" value="F:glycosyltransferase activity"/>
    <property type="evidence" value="ECO:0007669"/>
    <property type="project" value="UniProtKB-KW"/>
</dbReference>
<evidence type="ECO:0000313" key="10">
    <source>
        <dbReference type="Proteomes" id="UP000199400"/>
    </source>
</evidence>
<evidence type="ECO:0000259" key="7">
    <source>
        <dbReference type="Pfam" id="PF03633"/>
    </source>
</evidence>
<dbReference type="InterPro" id="IPR005194">
    <property type="entry name" value="Glyco_hydro_65_C"/>
</dbReference>
<dbReference type="Pfam" id="PF03632">
    <property type="entry name" value="Glyco_hydro_65m"/>
    <property type="match status" value="1"/>
</dbReference>
<feature type="active site" description="Proton donor" evidence="4">
    <location>
        <position position="502"/>
    </location>
</feature>
<dbReference type="InterPro" id="IPR005195">
    <property type="entry name" value="Glyco_hydro_65_M"/>
</dbReference>
<dbReference type="SUPFAM" id="SSF48208">
    <property type="entry name" value="Six-hairpin glycosidases"/>
    <property type="match status" value="1"/>
</dbReference>
<keyword evidence="3" id="KW-0808">Transferase</keyword>
<dbReference type="InterPro" id="IPR012341">
    <property type="entry name" value="6hp_glycosidase-like_sf"/>
</dbReference>
<keyword evidence="10" id="KW-1185">Reference proteome</keyword>
<dbReference type="InterPro" id="IPR008928">
    <property type="entry name" value="6-hairpin_glycosidase_sf"/>
</dbReference>
<keyword evidence="9" id="KW-0378">Hydrolase</keyword>
<protein>
    <submittedName>
        <fullName evidence="9">Trehalose and maltose hydrolase (Possible phosphorylase)</fullName>
    </submittedName>
</protein>
<dbReference type="GO" id="GO:0004553">
    <property type="term" value="F:hydrolase activity, hydrolyzing O-glycosyl compounds"/>
    <property type="evidence" value="ECO:0007669"/>
    <property type="project" value="TreeGrafter"/>
</dbReference>
<evidence type="ECO:0000256" key="2">
    <source>
        <dbReference type="ARBA" id="ARBA00022676"/>
    </source>
</evidence>
<dbReference type="InterPro" id="IPR037018">
    <property type="entry name" value="GH65_N"/>
</dbReference>
<dbReference type="Gene3D" id="2.70.98.40">
    <property type="entry name" value="Glycoside hydrolase, family 65, N-terminal domain"/>
    <property type="match status" value="1"/>
</dbReference>
<dbReference type="Pfam" id="PF03636">
    <property type="entry name" value="Glyco_hydro_65N"/>
    <property type="match status" value="1"/>
</dbReference>
<dbReference type="EMBL" id="FOMX01000005">
    <property type="protein sequence ID" value="SFD86018.1"/>
    <property type="molecule type" value="Genomic_DNA"/>
</dbReference>
<evidence type="ECO:0000256" key="1">
    <source>
        <dbReference type="ARBA" id="ARBA00006768"/>
    </source>
</evidence>
<dbReference type="AlphaFoldDB" id="A0A1I1VVB0"/>
<dbReference type="Gene3D" id="1.50.10.10">
    <property type="match status" value="1"/>
</dbReference>
<reference evidence="10" key="1">
    <citation type="submission" date="2016-10" db="EMBL/GenBank/DDBJ databases">
        <authorList>
            <person name="Varghese N."/>
            <person name="Submissions S."/>
        </authorList>
    </citation>
    <scope>NUCLEOTIDE SEQUENCE [LARGE SCALE GENOMIC DNA]</scope>
    <source>
        <strain evidence="10">ATCC 25963</strain>
    </source>
</reference>
<dbReference type="Pfam" id="PF03633">
    <property type="entry name" value="Glyco_hydro_65C"/>
    <property type="match status" value="1"/>
</dbReference>
<dbReference type="Proteomes" id="UP000199400">
    <property type="component" value="Unassembled WGS sequence"/>
</dbReference>
<feature type="binding site" evidence="5">
    <location>
        <begin position="363"/>
        <end position="364"/>
    </location>
    <ligand>
        <name>substrate</name>
    </ligand>
</feature>
<dbReference type="RefSeq" id="WP_096330722.1">
    <property type="nucleotide sequence ID" value="NZ_FOMX01000005.1"/>
</dbReference>
<dbReference type="InterPro" id="IPR011013">
    <property type="entry name" value="Gal_mutarotase_sf_dom"/>
</dbReference>
<feature type="domain" description="Glycoside hydrolase family 65 C-terminal" evidence="7">
    <location>
        <begin position="733"/>
        <end position="793"/>
    </location>
</feature>
<dbReference type="PANTHER" id="PTHR11051:SF8">
    <property type="entry name" value="PROTEIN-GLUCOSYLGALACTOSYLHYDROXYLYSINE GLUCOSIDASE"/>
    <property type="match status" value="1"/>
</dbReference>
<evidence type="ECO:0000256" key="3">
    <source>
        <dbReference type="ARBA" id="ARBA00022679"/>
    </source>
</evidence>
<dbReference type="GO" id="GO:0030246">
    <property type="term" value="F:carbohydrate binding"/>
    <property type="evidence" value="ECO:0007669"/>
    <property type="project" value="InterPro"/>
</dbReference>
<evidence type="ECO:0000256" key="4">
    <source>
        <dbReference type="PIRSR" id="PIRSR036289-50"/>
    </source>
</evidence>
<dbReference type="FunFam" id="1.50.10.10:FF:000053">
    <property type="entry name" value="Putative glycosyl hydrolase"/>
    <property type="match status" value="1"/>
</dbReference>
<gene>
    <name evidence="9" type="ORF">SAMN02745121_01929</name>
</gene>
<evidence type="ECO:0000256" key="5">
    <source>
        <dbReference type="PIRSR" id="PIRSR036289-51"/>
    </source>
</evidence>
<dbReference type="PANTHER" id="PTHR11051">
    <property type="entry name" value="GLYCOSYL HYDROLASE-RELATED"/>
    <property type="match status" value="1"/>
</dbReference>
<dbReference type="PIRSF" id="PIRSF036289">
    <property type="entry name" value="Glycosyl_hydrolase_malt_phosph"/>
    <property type="match status" value="1"/>
</dbReference>
<dbReference type="InterPro" id="IPR005196">
    <property type="entry name" value="Glyco_hydro_65_N"/>
</dbReference>
<dbReference type="SUPFAM" id="SSF74650">
    <property type="entry name" value="Galactose mutarotase-like"/>
    <property type="match status" value="1"/>
</dbReference>
<proteinExistence type="inferred from homology"/>
<evidence type="ECO:0000259" key="6">
    <source>
        <dbReference type="Pfam" id="PF03632"/>
    </source>
</evidence>
<comment type="similarity">
    <text evidence="1">Belongs to the glycosyl hydrolase 65 family.</text>
</comment>
<dbReference type="GO" id="GO:0005975">
    <property type="term" value="P:carbohydrate metabolic process"/>
    <property type="evidence" value="ECO:0007669"/>
    <property type="project" value="InterPro"/>
</dbReference>
<organism evidence="9 10">
    <name type="scientific">Nannocystis exedens</name>
    <dbReference type="NCBI Taxonomy" id="54"/>
    <lineage>
        <taxon>Bacteria</taxon>
        <taxon>Pseudomonadati</taxon>
        <taxon>Myxococcota</taxon>
        <taxon>Polyangia</taxon>
        <taxon>Nannocystales</taxon>
        <taxon>Nannocystaceae</taxon>
        <taxon>Nannocystis</taxon>
    </lineage>
</organism>
<sequence>MSPHDRDGARLAPWSLVYESFDAEHEGQREALCALGNGHFVTRGAVPWAAAGGPHYPGTYRAGLYNHKTSVVDGQSLHHEGLVNLPNWVRVDVGLGDGEWFSLERAAVRQYRQELDLRRGLLVREVRFELAGRRATLTERRLVHFAEPHLAAQQLRLEVEGEGAKVHLRSWLDGQVTNGNADEYRGADGDHLEQFEVAAPGAGLLTLRARTCGSRLEFALATRTRVFVEGGEVGPLEPRIEGAEAVGLQTCVELQTGGRVTLEKIAALYARHDRTIREPLEAATRAACGADDFEALLPAHARAWAELWDRFDVDVEDEQATTTTLRLHLFHILQTVSPHTIGLDAGIPGRGWHGEGYRGHVFWDELFVFPVLAYRLPELARSLLLYRFRRLPAARAAAREAGLRGAMFPWRSASDGREVSEPRRKNSRSGRWIADSSYLQRHIGAAVAYNVWHYYEITGDREFMAEHGAEMLVEIARFWASAAEFDPARERFVIRGVGGPDEFHDAYPDAARPGLDNNAYTNVMAVWTLMRAREALELLPAGARRLLVDKLGLGDDERAAWADITRRMFVPFHGEGLISQFEGYERLAEFDWDLYRARYRDDIHRVDNILEAEGDTANRYKVSKQADVLMLFYLLAPEELRAIFTGLGYAWDDAMLARNTRYYLQRTSHGSTLSRVVHAWVLARCDPAHSWKMLREALGSDLGDIQGGTTAEGVHLGAMAGTIDIFQRCYTGLEAREGALWLRPALPDELKCVSFRLRHRSAWLSLTVRNEQVTVRVDDDAAHAVTVRIDGRAEEVAPGETRTFAVAPARERAVGECVGSP</sequence>
<feature type="domain" description="Glycoside hydrolase family 65 central catalytic" evidence="6">
    <location>
        <begin position="326"/>
        <end position="723"/>
    </location>
</feature>
<accession>A0A1I1VVB0</accession>
<feature type="binding site" evidence="5">
    <location>
        <begin position="624"/>
        <end position="625"/>
    </location>
    <ligand>
        <name>substrate</name>
    </ligand>
</feature>
<dbReference type="Gene3D" id="2.60.420.10">
    <property type="entry name" value="Maltose phosphorylase, domain 3"/>
    <property type="match status" value="1"/>
</dbReference>
<evidence type="ECO:0000259" key="8">
    <source>
        <dbReference type="Pfam" id="PF03636"/>
    </source>
</evidence>
<name>A0A1I1VVB0_9BACT</name>
<keyword evidence="2" id="KW-0328">Glycosyltransferase</keyword>